<feature type="transmembrane region" description="Helical" evidence="1">
    <location>
        <begin position="29"/>
        <end position="47"/>
    </location>
</feature>
<protein>
    <submittedName>
        <fullName evidence="2">Uncharacterized protein</fullName>
    </submittedName>
</protein>
<dbReference type="AlphaFoldDB" id="A0A517VTS7"/>
<feature type="transmembrane region" description="Helical" evidence="1">
    <location>
        <begin position="85"/>
        <end position="105"/>
    </location>
</feature>
<organism evidence="2 3">
    <name type="scientific">Gimesia aquarii</name>
    <dbReference type="NCBI Taxonomy" id="2527964"/>
    <lineage>
        <taxon>Bacteria</taxon>
        <taxon>Pseudomonadati</taxon>
        <taxon>Planctomycetota</taxon>
        <taxon>Planctomycetia</taxon>
        <taxon>Planctomycetales</taxon>
        <taxon>Planctomycetaceae</taxon>
        <taxon>Gimesia</taxon>
    </lineage>
</organism>
<keyword evidence="1" id="KW-0472">Membrane</keyword>
<reference evidence="2 3" key="1">
    <citation type="submission" date="2019-03" db="EMBL/GenBank/DDBJ databases">
        <title>Deep-cultivation of Planctomycetes and their phenomic and genomic characterization uncovers novel biology.</title>
        <authorList>
            <person name="Wiegand S."/>
            <person name="Jogler M."/>
            <person name="Boedeker C."/>
            <person name="Pinto D."/>
            <person name="Vollmers J."/>
            <person name="Rivas-Marin E."/>
            <person name="Kohn T."/>
            <person name="Peeters S.H."/>
            <person name="Heuer A."/>
            <person name="Rast P."/>
            <person name="Oberbeckmann S."/>
            <person name="Bunk B."/>
            <person name="Jeske O."/>
            <person name="Meyerdierks A."/>
            <person name="Storesund J.E."/>
            <person name="Kallscheuer N."/>
            <person name="Luecker S."/>
            <person name="Lage O.M."/>
            <person name="Pohl T."/>
            <person name="Merkel B.J."/>
            <person name="Hornburger P."/>
            <person name="Mueller R.-W."/>
            <person name="Bruemmer F."/>
            <person name="Labrenz M."/>
            <person name="Spormann A.M."/>
            <person name="Op den Camp H."/>
            <person name="Overmann J."/>
            <person name="Amann R."/>
            <person name="Jetten M.S.M."/>
            <person name="Mascher T."/>
            <person name="Medema M.H."/>
            <person name="Devos D.P."/>
            <person name="Kaster A.-K."/>
            <person name="Ovreas L."/>
            <person name="Rohde M."/>
            <person name="Galperin M.Y."/>
            <person name="Jogler C."/>
        </authorList>
    </citation>
    <scope>NUCLEOTIDE SEQUENCE [LARGE SCALE GENOMIC DNA]</scope>
    <source>
        <strain evidence="2 3">V144</strain>
    </source>
</reference>
<accession>A0A517VTS7</accession>
<feature type="transmembrane region" description="Helical" evidence="1">
    <location>
        <begin position="56"/>
        <end position="73"/>
    </location>
</feature>
<evidence type="ECO:0000313" key="2">
    <source>
        <dbReference type="EMBL" id="QDT96405.1"/>
    </source>
</evidence>
<dbReference type="KEGG" id="gaw:V144x_18600"/>
<keyword evidence="1" id="KW-0812">Transmembrane</keyword>
<sequence length="111" mass="12788">MFIEYTNMILMMSAILGCLFWALQITEPYFAVVLFISNLWIVLKTAVNSQNRSQNMVFHLLVLILLCFTFFYAEKTSETNLFYHGPFSAPVVAVMLLILLLLDLFKLAPEN</sequence>
<keyword evidence="1" id="KW-1133">Transmembrane helix</keyword>
<dbReference type="Proteomes" id="UP000318704">
    <property type="component" value="Chromosome"/>
</dbReference>
<name>A0A517VTS7_9PLAN</name>
<proteinExistence type="predicted"/>
<evidence type="ECO:0000256" key="1">
    <source>
        <dbReference type="SAM" id="Phobius"/>
    </source>
</evidence>
<dbReference type="EMBL" id="CP037920">
    <property type="protein sequence ID" value="QDT96405.1"/>
    <property type="molecule type" value="Genomic_DNA"/>
</dbReference>
<gene>
    <name evidence="2" type="ORF">V144x_18600</name>
</gene>
<evidence type="ECO:0000313" key="3">
    <source>
        <dbReference type="Proteomes" id="UP000318704"/>
    </source>
</evidence>